<proteinExistence type="predicted"/>
<name>A0A835LKS6_9MAGN</name>
<accession>A0A835LKS6</accession>
<dbReference type="AlphaFoldDB" id="A0A835LKS6"/>
<evidence type="ECO:0000313" key="3">
    <source>
        <dbReference type="Proteomes" id="UP000631114"/>
    </source>
</evidence>
<evidence type="ECO:0000313" key="2">
    <source>
        <dbReference type="EMBL" id="KAF9596137.1"/>
    </source>
</evidence>
<feature type="region of interest" description="Disordered" evidence="1">
    <location>
        <begin position="1"/>
        <end position="35"/>
    </location>
</feature>
<organism evidence="2 3">
    <name type="scientific">Coptis chinensis</name>
    <dbReference type="NCBI Taxonomy" id="261450"/>
    <lineage>
        <taxon>Eukaryota</taxon>
        <taxon>Viridiplantae</taxon>
        <taxon>Streptophyta</taxon>
        <taxon>Embryophyta</taxon>
        <taxon>Tracheophyta</taxon>
        <taxon>Spermatophyta</taxon>
        <taxon>Magnoliopsida</taxon>
        <taxon>Ranunculales</taxon>
        <taxon>Ranunculaceae</taxon>
        <taxon>Coptidoideae</taxon>
        <taxon>Coptis</taxon>
    </lineage>
</organism>
<feature type="non-terminal residue" evidence="2">
    <location>
        <position position="93"/>
    </location>
</feature>
<dbReference type="OrthoDB" id="10251254at2759"/>
<dbReference type="EMBL" id="JADFTS010000007">
    <property type="protein sequence ID" value="KAF9596137.1"/>
    <property type="molecule type" value="Genomic_DNA"/>
</dbReference>
<protein>
    <submittedName>
        <fullName evidence="2">Uncharacterized protein</fullName>
    </submittedName>
</protein>
<keyword evidence="3" id="KW-1185">Reference proteome</keyword>
<sequence>MHFTAMEHLDGGEREYQSTQKTVDGHQSKAGEVEGLHHSTSFPTVLVLISYVSSKLVPLGFTSVSNIHAQRLEIIQIMTGSRELDKILEGKCL</sequence>
<gene>
    <name evidence="2" type="ORF">IFM89_007190</name>
</gene>
<dbReference type="Proteomes" id="UP000631114">
    <property type="component" value="Unassembled WGS sequence"/>
</dbReference>
<feature type="compositionally biased region" description="Basic and acidic residues" evidence="1">
    <location>
        <begin position="1"/>
        <end position="16"/>
    </location>
</feature>
<comment type="caution">
    <text evidence="2">The sequence shown here is derived from an EMBL/GenBank/DDBJ whole genome shotgun (WGS) entry which is preliminary data.</text>
</comment>
<evidence type="ECO:0000256" key="1">
    <source>
        <dbReference type="SAM" id="MobiDB-lite"/>
    </source>
</evidence>
<feature type="compositionally biased region" description="Basic and acidic residues" evidence="1">
    <location>
        <begin position="23"/>
        <end position="35"/>
    </location>
</feature>
<reference evidence="2 3" key="1">
    <citation type="submission" date="2020-10" db="EMBL/GenBank/DDBJ databases">
        <title>The Coptis chinensis genome and diversification of protoberbering-type alkaloids.</title>
        <authorList>
            <person name="Wang B."/>
            <person name="Shu S."/>
            <person name="Song C."/>
            <person name="Liu Y."/>
        </authorList>
    </citation>
    <scope>NUCLEOTIDE SEQUENCE [LARGE SCALE GENOMIC DNA]</scope>
    <source>
        <strain evidence="2">HL-2020</strain>
        <tissue evidence="2">Leaf</tissue>
    </source>
</reference>